<keyword evidence="7" id="KW-0418">Kinase</keyword>
<dbReference type="OrthoDB" id="581021at2"/>
<evidence type="ECO:0000313" key="7">
    <source>
        <dbReference type="EMBL" id="SIS49510.1"/>
    </source>
</evidence>
<dbReference type="Pfam" id="PF13545">
    <property type="entry name" value="HTH_Crp_2"/>
    <property type="match status" value="1"/>
</dbReference>
<feature type="domain" description="Cyclic nucleotide-binding" evidence="5">
    <location>
        <begin position="34"/>
        <end position="116"/>
    </location>
</feature>
<dbReference type="PROSITE" id="PS51063">
    <property type="entry name" value="HTH_CRP_2"/>
    <property type="match status" value="1"/>
</dbReference>
<dbReference type="Gene3D" id="2.60.120.10">
    <property type="entry name" value="Jelly Rolls"/>
    <property type="match status" value="1"/>
</dbReference>
<dbReference type="InterPro" id="IPR014710">
    <property type="entry name" value="RmlC-like_jellyroll"/>
</dbReference>
<evidence type="ECO:0000256" key="1">
    <source>
        <dbReference type="ARBA" id="ARBA00023015"/>
    </source>
</evidence>
<dbReference type="RefSeq" id="WP_076559272.1">
    <property type="nucleotide sequence ID" value="NZ_FTOC01000006.1"/>
</dbReference>
<evidence type="ECO:0000259" key="5">
    <source>
        <dbReference type="PROSITE" id="PS50042"/>
    </source>
</evidence>
<dbReference type="PANTHER" id="PTHR24567">
    <property type="entry name" value="CRP FAMILY TRANSCRIPTIONAL REGULATORY PROTEIN"/>
    <property type="match status" value="1"/>
</dbReference>
<dbReference type="GO" id="GO:0016301">
    <property type="term" value="F:kinase activity"/>
    <property type="evidence" value="ECO:0007669"/>
    <property type="project" value="UniProtKB-KW"/>
</dbReference>
<dbReference type="GO" id="GO:0005829">
    <property type="term" value="C:cytosol"/>
    <property type="evidence" value="ECO:0007669"/>
    <property type="project" value="TreeGrafter"/>
</dbReference>
<dbReference type="SUPFAM" id="SSF46785">
    <property type="entry name" value="Winged helix' DNA-binding domain"/>
    <property type="match status" value="1"/>
</dbReference>
<keyword evidence="1" id="KW-0805">Transcription regulation</keyword>
<name>A0A1N7JJN1_9BACI</name>
<dbReference type="Pfam" id="PF00027">
    <property type="entry name" value="cNMP_binding"/>
    <property type="match status" value="1"/>
</dbReference>
<reference evidence="8" key="1">
    <citation type="submission" date="2017-01" db="EMBL/GenBank/DDBJ databases">
        <authorList>
            <person name="Varghese N."/>
            <person name="Submissions S."/>
        </authorList>
    </citation>
    <scope>NUCLEOTIDE SEQUENCE [LARGE SCALE GENOMIC DNA]</scope>
    <source>
        <strain evidence="8">DSM 23127</strain>
    </source>
</reference>
<dbReference type="GO" id="GO:0003677">
    <property type="term" value="F:DNA binding"/>
    <property type="evidence" value="ECO:0007669"/>
    <property type="project" value="UniProtKB-KW"/>
</dbReference>
<keyword evidence="8" id="KW-1185">Reference proteome</keyword>
<dbReference type="Proteomes" id="UP000187608">
    <property type="component" value="Unassembled WGS sequence"/>
</dbReference>
<dbReference type="InterPro" id="IPR036388">
    <property type="entry name" value="WH-like_DNA-bd_sf"/>
</dbReference>
<dbReference type="CDD" id="cd00038">
    <property type="entry name" value="CAP_ED"/>
    <property type="match status" value="1"/>
</dbReference>
<organism evidence="7 8">
    <name type="scientific">Salimicrobium flavidum</name>
    <dbReference type="NCBI Taxonomy" id="570947"/>
    <lineage>
        <taxon>Bacteria</taxon>
        <taxon>Bacillati</taxon>
        <taxon>Bacillota</taxon>
        <taxon>Bacilli</taxon>
        <taxon>Bacillales</taxon>
        <taxon>Bacillaceae</taxon>
        <taxon>Salimicrobium</taxon>
    </lineage>
</organism>
<evidence type="ECO:0000256" key="2">
    <source>
        <dbReference type="ARBA" id="ARBA00023125"/>
    </source>
</evidence>
<dbReference type="SUPFAM" id="SSF51206">
    <property type="entry name" value="cAMP-binding domain-like"/>
    <property type="match status" value="1"/>
</dbReference>
<accession>A0A1N7JJN1</accession>
<dbReference type="InterPro" id="IPR012318">
    <property type="entry name" value="HTH_CRP"/>
</dbReference>
<dbReference type="STRING" id="570947.SAMN05421687_106157"/>
<evidence type="ECO:0000256" key="3">
    <source>
        <dbReference type="ARBA" id="ARBA00023159"/>
    </source>
</evidence>
<dbReference type="PROSITE" id="PS50042">
    <property type="entry name" value="CNMP_BINDING_3"/>
    <property type="match status" value="1"/>
</dbReference>
<dbReference type="InterPro" id="IPR036390">
    <property type="entry name" value="WH_DNA-bd_sf"/>
</dbReference>
<dbReference type="AlphaFoldDB" id="A0A1N7JJN1"/>
<dbReference type="InterPro" id="IPR000595">
    <property type="entry name" value="cNMP-bd_dom"/>
</dbReference>
<protein>
    <submittedName>
        <fullName evidence="7">cAMP-binding domain of CRP or a regulatory subunit of cAMP-dependent protein kinases</fullName>
    </submittedName>
</protein>
<dbReference type="Gene3D" id="1.10.10.10">
    <property type="entry name" value="Winged helix-like DNA-binding domain superfamily/Winged helix DNA-binding domain"/>
    <property type="match status" value="1"/>
</dbReference>
<evidence type="ECO:0000313" key="8">
    <source>
        <dbReference type="Proteomes" id="UP000187608"/>
    </source>
</evidence>
<proteinExistence type="predicted"/>
<keyword evidence="3" id="KW-0010">Activator</keyword>
<dbReference type="GO" id="GO:0003700">
    <property type="term" value="F:DNA-binding transcription factor activity"/>
    <property type="evidence" value="ECO:0007669"/>
    <property type="project" value="TreeGrafter"/>
</dbReference>
<feature type="domain" description="HTH crp-type" evidence="6">
    <location>
        <begin position="149"/>
        <end position="220"/>
    </location>
</feature>
<evidence type="ECO:0000259" key="6">
    <source>
        <dbReference type="PROSITE" id="PS51063"/>
    </source>
</evidence>
<dbReference type="InterPro" id="IPR050397">
    <property type="entry name" value="Env_Response_Regulators"/>
</dbReference>
<keyword evidence="7" id="KW-0808">Transferase</keyword>
<sequence length="232" mass="26784">MKKVSDAPRFKEYLSKFGFDKTFSPSSVASMELYDMTQGEVLWEKEDTLEHLYFLVEGKIKIHTTSPEGKGLILRFKDPLAVIGDVEYVKGTEVFHTVEAVTDGYFLVIPFRQLKQEEQENTAFLHFLLDVITHKFYTEAHASTLNMLHDVDVRLASYLLSLTDDGKGSMFHEEMRTETLKETAEVIGTSYRHLNRVLRDFQNEGILEKHRGIIKIKNIDLLRTKAEGNIYE</sequence>
<gene>
    <name evidence="7" type="ORF">SAMN05421687_106157</name>
</gene>
<dbReference type="EMBL" id="FTOC01000006">
    <property type="protein sequence ID" value="SIS49510.1"/>
    <property type="molecule type" value="Genomic_DNA"/>
</dbReference>
<evidence type="ECO:0000256" key="4">
    <source>
        <dbReference type="ARBA" id="ARBA00023163"/>
    </source>
</evidence>
<dbReference type="PANTHER" id="PTHR24567:SF26">
    <property type="entry name" value="REGULATORY PROTEIN YEIL"/>
    <property type="match status" value="1"/>
</dbReference>
<keyword evidence="2" id="KW-0238">DNA-binding</keyword>
<keyword evidence="4" id="KW-0804">Transcription</keyword>
<dbReference type="InterPro" id="IPR018490">
    <property type="entry name" value="cNMP-bd_dom_sf"/>
</dbReference>